<comment type="caution">
    <text evidence="2">The sequence shown here is derived from an EMBL/GenBank/DDBJ whole genome shotgun (WGS) entry which is preliminary data.</text>
</comment>
<dbReference type="GO" id="GO:0050116">
    <property type="term" value="F:N,N-dimethylformamidase activity"/>
    <property type="evidence" value="ECO:0007669"/>
    <property type="project" value="UniProtKB-EC"/>
</dbReference>
<feature type="domain" description="N,N-dimethylformamidase beta subunit-like C-terminal" evidence="1">
    <location>
        <begin position="285"/>
        <end position="731"/>
    </location>
</feature>
<organism evidence="2 3">
    <name type="scientific">Kaistia hirudinis</name>
    <dbReference type="NCBI Taxonomy" id="1293440"/>
    <lineage>
        <taxon>Bacteria</taxon>
        <taxon>Pseudomonadati</taxon>
        <taxon>Pseudomonadota</taxon>
        <taxon>Alphaproteobacteria</taxon>
        <taxon>Hyphomicrobiales</taxon>
        <taxon>Kaistiaceae</taxon>
        <taxon>Kaistia</taxon>
    </lineage>
</organism>
<dbReference type="SUPFAM" id="SSF49899">
    <property type="entry name" value="Concanavalin A-like lectins/glucanases"/>
    <property type="match status" value="1"/>
</dbReference>
<sequence length="751" mass="82259">MLKIVGYPDRYSVAPGETIAFKISQEEGDHFDARIVRVFNGDSNPEGPGLRFEHVPTAADGRHPGFVQSIDAGSYMIAAGVPLLARTAFTFSAFVWPTLPNREDQTLAGQWDPAAEAGWRIIVAGGRTGIVVGDGSGRMATAFADGVMVPRRWYQLTVSIDPASGAVAIEQTPLVAYAKTGDAGQFAGALDVLPAAIDAPFLLAGTRERDGTVGHHFDGKIDSPVLLEGRHKGTAHLRLLEPHVPLPLAAAVVARWDFSRAIDTVDAVDIGPAGHHGRFEQLPTRGMKGWNWTGEEQSWTRKPEHYGAVHFHHDDVYDAAWETSVEVRIPDDMPSGPYALHAVAGPSDEQATREAYIAFFVRPPRDRAARTNRPKVLMLAPTMSYLAYANHGEHITARGAERQMGRLLTFGHTDLYMYDHAELGGSLYDTHADGSGTNYSSRLRPNLNFAPRYHSWLGGPGSALYQYNADTHLFDWLDKKGVAYDIATDEDLHEDGYALLADYSVVITGTHPEYHSTAMWDAMKTWVDRGGRLMYVGANGWYWRIAFHKQLPGVIELRRAEDGIRTWEQEPGEYYHSFSGEYGGLWRRLGRPPNVMGGVGFIAQGFDMSAYYRRAPDADDPRAAFIFKDVPDEIIGDFGLVGGGAAGIELDCISVPLGSAPNILRLASSDGHSGMMMLVNEEFGVVLPNLGGDQNERVHADLAFYETAAGGAVFATGSIAWCGSLLHNDCDNNVSRITWNVLERFLDDTPF</sequence>
<evidence type="ECO:0000313" key="3">
    <source>
        <dbReference type="Proteomes" id="UP000553963"/>
    </source>
</evidence>
<dbReference type="InterPro" id="IPR046540">
    <property type="entry name" value="DMFA2_C"/>
</dbReference>
<dbReference type="Pfam" id="PF20254">
    <property type="entry name" value="DMFA2_C"/>
    <property type="match status" value="1"/>
</dbReference>
<evidence type="ECO:0000259" key="1">
    <source>
        <dbReference type="Pfam" id="PF20254"/>
    </source>
</evidence>
<dbReference type="AlphaFoldDB" id="A0A840ALZ7"/>
<dbReference type="InterPro" id="IPR013320">
    <property type="entry name" value="ConA-like_dom_sf"/>
</dbReference>
<dbReference type="InterPro" id="IPR029062">
    <property type="entry name" value="Class_I_gatase-like"/>
</dbReference>
<name>A0A840ALZ7_9HYPH</name>
<dbReference type="Proteomes" id="UP000553963">
    <property type="component" value="Unassembled WGS sequence"/>
</dbReference>
<proteinExistence type="predicted"/>
<evidence type="ECO:0000313" key="2">
    <source>
        <dbReference type="EMBL" id="MBB3930368.1"/>
    </source>
</evidence>
<keyword evidence="2" id="KW-0378">Hydrolase</keyword>
<keyword evidence="3" id="KW-1185">Reference proteome</keyword>
<dbReference type="SUPFAM" id="SSF52317">
    <property type="entry name" value="Class I glutamine amidotransferase-like"/>
    <property type="match status" value="1"/>
</dbReference>
<protein>
    <submittedName>
        <fullName evidence="2">N,N-dimethylformamidase</fullName>
        <ecNumber evidence="2">3.5.1.56</ecNumber>
    </submittedName>
</protein>
<dbReference type="EMBL" id="JACIDS010000002">
    <property type="protein sequence ID" value="MBB3930368.1"/>
    <property type="molecule type" value="Genomic_DNA"/>
</dbReference>
<accession>A0A840ALZ7</accession>
<reference evidence="2 3" key="1">
    <citation type="submission" date="2020-08" db="EMBL/GenBank/DDBJ databases">
        <title>Genomic Encyclopedia of Type Strains, Phase IV (KMG-IV): sequencing the most valuable type-strain genomes for metagenomic binning, comparative biology and taxonomic classification.</title>
        <authorList>
            <person name="Goeker M."/>
        </authorList>
    </citation>
    <scope>NUCLEOTIDE SEQUENCE [LARGE SCALE GENOMIC DNA]</scope>
    <source>
        <strain evidence="2 3">DSM 25966</strain>
    </source>
</reference>
<dbReference type="EC" id="3.5.1.56" evidence="2"/>
<dbReference type="RefSeq" id="WP_183398032.1">
    <property type="nucleotide sequence ID" value="NZ_JACIDS010000002.1"/>
</dbReference>
<gene>
    <name evidence="2" type="ORF">GGR25_001407</name>
</gene>